<sequence length="228" mass="25503">MGQLVSMFIPQRKLCILVVGLVGAGKTTAVSILGELTTIMAAIQFEIETATYRLDNNVRMIMWDIGGEHTAWVWFSKRILEDVDGVVFVVDAADEAHLEEAKTELNRLLNVGQFKGAPVLVLANKMDLASASTAQVATRLGLDGWNDRHWHVEATSATHKTGRSDSRRQLHLSRESYEKEKQSSLDKPHCPSTHRFDSTLSAYKGDMLTEQITHLASFAFRSTMEEVW</sequence>
<keyword evidence="4" id="KW-0460">Magnesium</keyword>
<keyword evidence="2 3" id="KW-0342">GTP-binding</keyword>
<dbReference type="InterPro" id="IPR024156">
    <property type="entry name" value="Small_GTPase_ARF"/>
</dbReference>
<dbReference type="GO" id="GO:0005525">
    <property type="term" value="F:GTP binding"/>
    <property type="evidence" value="ECO:0007669"/>
    <property type="project" value="UniProtKB-KW"/>
</dbReference>
<dbReference type="Pfam" id="PF00025">
    <property type="entry name" value="Arf"/>
    <property type="match status" value="1"/>
</dbReference>
<evidence type="ECO:0000313" key="6">
    <source>
        <dbReference type="EMBL" id="PRP75260.1"/>
    </source>
</evidence>
<feature type="binding site" evidence="4">
    <location>
        <position position="27"/>
    </location>
    <ligand>
        <name>Mg(2+)</name>
        <dbReference type="ChEBI" id="CHEBI:18420"/>
    </ligand>
</feature>
<dbReference type="SMART" id="SM00177">
    <property type="entry name" value="ARF"/>
    <property type="match status" value="1"/>
</dbReference>
<accession>A0A2P6MU80</accession>
<comment type="caution">
    <text evidence="6">The sequence shown here is derived from an EMBL/GenBank/DDBJ whole genome shotgun (WGS) entry which is preliminary data.</text>
</comment>
<dbReference type="Gene3D" id="3.40.50.300">
    <property type="entry name" value="P-loop containing nucleotide triphosphate hydrolases"/>
    <property type="match status" value="1"/>
</dbReference>
<dbReference type="SMART" id="SM00178">
    <property type="entry name" value="SAR"/>
    <property type="match status" value="1"/>
</dbReference>
<protein>
    <submittedName>
        <fullName evidence="6">ADP-ribosylation factor 2-like</fullName>
    </submittedName>
</protein>
<dbReference type="InterPro" id="IPR027417">
    <property type="entry name" value="P-loop_NTPase"/>
</dbReference>
<dbReference type="Proteomes" id="UP000241769">
    <property type="component" value="Unassembled WGS sequence"/>
</dbReference>
<keyword evidence="1 3" id="KW-0547">Nucleotide-binding</keyword>
<feature type="compositionally biased region" description="Basic and acidic residues" evidence="5">
    <location>
        <begin position="162"/>
        <end position="193"/>
    </location>
</feature>
<dbReference type="PRINTS" id="PR00328">
    <property type="entry name" value="SAR1GTPBP"/>
</dbReference>
<feature type="binding site" evidence="3">
    <location>
        <begin position="124"/>
        <end position="127"/>
    </location>
    <ligand>
        <name>GTP</name>
        <dbReference type="ChEBI" id="CHEBI:37565"/>
    </ligand>
</feature>
<keyword evidence="4" id="KW-0479">Metal-binding</keyword>
<dbReference type="GO" id="GO:0046872">
    <property type="term" value="F:metal ion binding"/>
    <property type="evidence" value="ECO:0007669"/>
    <property type="project" value="UniProtKB-KW"/>
</dbReference>
<dbReference type="InterPro" id="IPR006689">
    <property type="entry name" value="Small_GTPase_ARF/SAR"/>
</dbReference>
<gene>
    <name evidence="6" type="ORF">PROFUN_15881</name>
</gene>
<dbReference type="SUPFAM" id="SSF52540">
    <property type="entry name" value="P-loop containing nucleoside triphosphate hydrolases"/>
    <property type="match status" value="1"/>
</dbReference>
<evidence type="ECO:0000256" key="5">
    <source>
        <dbReference type="SAM" id="MobiDB-lite"/>
    </source>
</evidence>
<feature type="binding site" evidence="3">
    <location>
        <begin position="20"/>
        <end position="27"/>
    </location>
    <ligand>
        <name>GTP</name>
        <dbReference type="ChEBI" id="CHEBI:37565"/>
    </ligand>
</feature>
<dbReference type="AlphaFoldDB" id="A0A2P6MU80"/>
<dbReference type="PANTHER" id="PTHR11711">
    <property type="entry name" value="ADP RIBOSYLATION FACTOR-RELATED"/>
    <property type="match status" value="1"/>
</dbReference>
<evidence type="ECO:0000313" key="7">
    <source>
        <dbReference type="Proteomes" id="UP000241769"/>
    </source>
</evidence>
<reference evidence="6 7" key="1">
    <citation type="journal article" date="2018" name="Genome Biol. Evol.">
        <title>Multiple Roots of Fruiting Body Formation in Amoebozoa.</title>
        <authorList>
            <person name="Hillmann F."/>
            <person name="Forbes G."/>
            <person name="Novohradska S."/>
            <person name="Ferling I."/>
            <person name="Riege K."/>
            <person name="Groth M."/>
            <person name="Westermann M."/>
            <person name="Marz M."/>
            <person name="Spaller T."/>
            <person name="Winckler T."/>
            <person name="Schaap P."/>
            <person name="Glockner G."/>
        </authorList>
    </citation>
    <scope>NUCLEOTIDE SEQUENCE [LARGE SCALE GENOMIC DNA]</scope>
    <source>
        <strain evidence="6 7">Jena</strain>
    </source>
</reference>
<organism evidence="6 7">
    <name type="scientific">Planoprotostelium fungivorum</name>
    <dbReference type="NCBI Taxonomy" id="1890364"/>
    <lineage>
        <taxon>Eukaryota</taxon>
        <taxon>Amoebozoa</taxon>
        <taxon>Evosea</taxon>
        <taxon>Variosea</taxon>
        <taxon>Cavosteliida</taxon>
        <taxon>Cavosteliaceae</taxon>
        <taxon>Planoprotostelium</taxon>
    </lineage>
</organism>
<dbReference type="PROSITE" id="PS51417">
    <property type="entry name" value="ARF"/>
    <property type="match status" value="1"/>
</dbReference>
<evidence type="ECO:0000256" key="1">
    <source>
        <dbReference type="ARBA" id="ARBA00022741"/>
    </source>
</evidence>
<name>A0A2P6MU80_9EUKA</name>
<feature type="region of interest" description="Disordered" evidence="5">
    <location>
        <begin position="156"/>
        <end position="193"/>
    </location>
</feature>
<dbReference type="GO" id="GO:0003924">
    <property type="term" value="F:GTPase activity"/>
    <property type="evidence" value="ECO:0007669"/>
    <property type="project" value="InterPro"/>
</dbReference>
<evidence type="ECO:0000256" key="4">
    <source>
        <dbReference type="PIRSR" id="PIRSR606689-2"/>
    </source>
</evidence>
<evidence type="ECO:0000256" key="3">
    <source>
        <dbReference type="PIRSR" id="PIRSR606689-1"/>
    </source>
</evidence>
<feature type="binding site" evidence="3">
    <location>
        <position position="67"/>
    </location>
    <ligand>
        <name>GTP</name>
        <dbReference type="ChEBI" id="CHEBI:37565"/>
    </ligand>
</feature>
<proteinExistence type="predicted"/>
<dbReference type="InParanoid" id="A0A2P6MU80"/>
<evidence type="ECO:0000256" key="2">
    <source>
        <dbReference type="ARBA" id="ARBA00023134"/>
    </source>
</evidence>
<dbReference type="EMBL" id="MDYQ01000401">
    <property type="protein sequence ID" value="PRP75260.1"/>
    <property type="molecule type" value="Genomic_DNA"/>
</dbReference>
<keyword evidence="7" id="KW-1185">Reference proteome</keyword>
<dbReference type="STRING" id="1890364.A0A2P6MU80"/>